<feature type="compositionally biased region" description="Polar residues" evidence="1">
    <location>
        <begin position="7"/>
        <end position="25"/>
    </location>
</feature>
<feature type="region of interest" description="Disordered" evidence="1">
    <location>
        <begin position="55"/>
        <end position="75"/>
    </location>
</feature>
<dbReference type="Ensembl" id="ENSSFAT00005033167.1">
    <property type="protein sequence ID" value="ENSSFAP00005032023.1"/>
    <property type="gene ID" value="ENSSFAG00005016240.1"/>
</dbReference>
<dbReference type="Proteomes" id="UP000472267">
    <property type="component" value="Chromosome 5"/>
</dbReference>
<dbReference type="AlphaFoldDB" id="A0A672HRZ1"/>
<dbReference type="InParanoid" id="A0A672HRZ1"/>
<name>A0A672HRZ1_SALFA</name>
<evidence type="ECO:0000313" key="2">
    <source>
        <dbReference type="Ensembl" id="ENSSFAP00005032023.1"/>
    </source>
</evidence>
<keyword evidence="3" id="KW-1185">Reference proteome</keyword>
<feature type="region of interest" description="Disordered" evidence="1">
    <location>
        <begin position="1"/>
        <end position="25"/>
    </location>
</feature>
<sequence length="113" mass="12135">RAGPVLISTSIQTPQKSNGSSSKASIESRVCLCNLALLPGCKYSLTARRLDERRSESAECQARRHNSPAGGQPHLQSSFLHLKGTVCRQCHVCAGWGRRASVASSLPSDRFGV</sequence>
<reference evidence="2" key="1">
    <citation type="submission" date="2019-06" db="EMBL/GenBank/DDBJ databases">
        <authorList>
            <consortium name="Wellcome Sanger Institute Data Sharing"/>
        </authorList>
    </citation>
    <scope>NUCLEOTIDE SEQUENCE [LARGE SCALE GENOMIC DNA]</scope>
</reference>
<evidence type="ECO:0000313" key="3">
    <source>
        <dbReference type="Proteomes" id="UP000472267"/>
    </source>
</evidence>
<protein>
    <submittedName>
        <fullName evidence="2">Uncharacterized protein</fullName>
    </submittedName>
</protein>
<accession>A0A672HRZ1</accession>
<organism evidence="2 3">
    <name type="scientific">Salarias fasciatus</name>
    <name type="common">Jewelled blenny</name>
    <name type="synonym">Blennius fasciatus</name>
    <dbReference type="NCBI Taxonomy" id="181472"/>
    <lineage>
        <taxon>Eukaryota</taxon>
        <taxon>Metazoa</taxon>
        <taxon>Chordata</taxon>
        <taxon>Craniata</taxon>
        <taxon>Vertebrata</taxon>
        <taxon>Euteleostomi</taxon>
        <taxon>Actinopterygii</taxon>
        <taxon>Neopterygii</taxon>
        <taxon>Teleostei</taxon>
        <taxon>Neoteleostei</taxon>
        <taxon>Acanthomorphata</taxon>
        <taxon>Ovalentaria</taxon>
        <taxon>Blenniimorphae</taxon>
        <taxon>Blenniiformes</taxon>
        <taxon>Blennioidei</taxon>
        <taxon>Blenniidae</taxon>
        <taxon>Salariinae</taxon>
        <taxon>Salarias</taxon>
    </lineage>
</organism>
<evidence type="ECO:0000256" key="1">
    <source>
        <dbReference type="SAM" id="MobiDB-lite"/>
    </source>
</evidence>
<proteinExistence type="predicted"/>
<reference evidence="2" key="2">
    <citation type="submission" date="2025-08" db="UniProtKB">
        <authorList>
            <consortium name="Ensembl"/>
        </authorList>
    </citation>
    <scope>IDENTIFICATION</scope>
</reference>
<reference evidence="2" key="3">
    <citation type="submission" date="2025-09" db="UniProtKB">
        <authorList>
            <consortium name="Ensembl"/>
        </authorList>
    </citation>
    <scope>IDENTIFICATION</scope>
</reference>